<reference evidence="2" key="2">
    <citation type="submission" date="2025-08" db="UniProtKB">
        <authorList>
            <consortium name="RefSeq"/>
        </authorList>
    </citation>
    <scope>IDENTIFICATION</scope>
    <source>
        <tissue evidence="2">Leaf</tissue>
    </source>
</reference>
<evidence type="ECO:0000313" key="1">
    <source>
        <dbReference type="Proteomes" id="UP000515123"/>
    </source>
</evidence>
<name>A0A6P5EWH5_ANACO</name>
<accession>A0A6P5EWH5</accession>
<proteinExistence type="predicted"/>
<dbReference type="AlphaFoldDB" id="A0A6P5EWH5"/>
<dbReference type="GeneID" id="109708286"/>
<reference evidence="1" key="1">
    <citation type="journal article" date="2015" name="Nat. Genet.">
        <title>The pineapple genome and the evolution of CAM photosynthesis.</title>
        <authorList>
            <person name="Ming R."/>
            <person name="VanBuren R."/>
            <person name="Wai C.M."/>
            <person name="Tang H."/>
            <person name="Schatz M.C."/>
            <person name="Bowers J.E."/>
            <person name="Lyons E."/>
            <person name="Wang M.L."/>
            <person name="Chen J."/>
            <person name="Biggers E."/>
            <person name="Zhang J."/>
            <person name="Huang L."/>
            <person name="Zhang L."/>
            <person name="Miao W."/>
            <person name="Zhang J."/>
            <person name="Ye Z."/>
            <person name="Miao C."/>
            <person name="Lin Z."/>
            <person name="Wang H."/>
            <person name="Zhou H."/>
            <person name="Yim W.C."/>
            <person name="Priest H.D."/>
            <person name="Zheng C."/>
            <person name="Woodhouse M."/>
            <person name="Edger P.P."/>
            <person name="Guyot R."/>
            <person name="Guo H.B."/>
            <person name="Guo H."/>
            <person name="Zheng G."/>
            <person name="Singh R."/>
            <person name="Sharma A."/>
            <person name="Min X."/>
            <person name="Zheng Y."/>
            <person name="Lee H."/>
            <person name="Gurtowski J."/>
            <person name="Sedlazeck F.J."/>
            <person name="Harkess A."/>
            <person name="McKain M.R."/>
            <person name="Liao Z."/>
            <person name="Fang J."/>
            <person name="Liu J."/>
            <person name="Zhang X."/>
            <person name="Zhang Q."/>
            <person name="Hu W."/>
            <person name="Qin Y."/>
            <person name="Wang K."/>
            <person name="Chen L.Y."/>
            <person name="Shirley N."/>
            <person name="Lin Y.R."/>
            <person name="Liu L.Y."/>
            <person name="Hernandez A.G."/>
            <person name="Wright C.L."/>
            <person name="Bulone V."/>
            <person name="Tuskan G.A."/>
            <person name="Heath K."/>
            <person name="Zee F."/>
            <person name="Moore P.H."/>
            <person name="Sunkar R."/>
            <person name="Leebens-Mack J.H."/>
            <person name="Mockler T."/>
            <person name="Bennetzen J.L."/>
            <person name="Freeling M."/>
            <person name="Sankoff D."/>
            <person name="Paterson A.H."/>
            <person name="Zhu X."/>
            <person name="Yang X."/>
            <person name="Smith J.A."/>
            <person name="Cushman J.C."/>
            <person name="Paull R.E."/>
            <person name="Yu Q."/>
        </authorList>
    </citation>
    <scope>NUCLEOTIDE SEQUENCE [LARGE SCALE GENOMIC DNA]</scope>
    <source>
        <strain evidence="1">cv. F153</strain>
    </source>
</reference>
<protein>
    <submittedName>
        <fullName evidence="2">Uncharacterized protein LOC109708286 isoform X3</fullName>
    </submittedName>
</protein>
<dbReference type="OrthoDB" id="1927134at2759"/>
<dbReference type="RefSeq" id="XP_020085588.1">
    <property type="nucleotide sequence ID" value="XM_020229999.1"/>
</dbReference>
<keyword evidence="1" id="KW-1185">Reference proteome</keyword>
<organism evidence="1 2">
    <name type="scientific">Ananas comosus</name>
    <name type="common">Pineapple</name>
    <name type="synonym">Ananas ananas</name>
    <dbReference type="NCBI Taxonomy" id="4615"/>
    <lineage>
        <taxon>Eukaryota</taxon>
        <taxon>Viridiplantae</taxon>
        <taxon>Streptophyta</taxon>
        <taxon>Embryophyta</taxon>
        <taxon>Tracheophyta</taxon>
        <taxon>Spermatophyta</taxon>
        <taxon>Magnoliopsida</taxon>
        <taxon>Liliopsida</taxon>
        <taxon>Poales</taxon>
        <taxon>Bromeliaceae</taxon>
        <taxon>Bromelioideae</taxon>
        <taxon>Ananas</taxon>
    </lineage>
</organism>
<gene>
    <name evidence="2" type="primary">LOC109708286</name>
</gene>
<dbReference type="Proteomes" id="UP000515123">
    <property type="component" value="Linkage group 1"/>
</dbReference>
<sequence>MLALFLAYFGGSSNKGLQILTILGNIQEIILQTNQNLCGRSSTELKVSPIYIILEQRVSALFIWTFTTYMVNGRSSLFN</sequence>
<evidence type="ECO:0000313" key="2">
    <source>
        <dbReference type="RefSeq" id="XP_020085588.1"/>
    </source>
</evidence>